<dbReference type="InterPro" id="IPR010998">
    <property type="entry name" value="Integrase_recombinase_N"/>
</dbReference>
<comment type="caution">
    <text evidence="5">The sequence shown here is derived from an EMBL/GenBank/DDBJ whole genome shotgun (WGS) entry which is preliminary data.</text>
</comment>
<sequence>MTQLVTITADRVPAVITAASDRAAYRFLEFLTAQIRNPNTRRAYVRAVSAFLTWLEAQGVASIAKASSLHLEAYVEQLIRSEQSAPTVKQQFAAIRRLFDWLAAGGVLPFNPSSAVRGPSHSAKTGATPVLDPQEARQLLARRNRASGDLSGSPIR</sequence>
<dbReference type="AlphaFoldDB" id="A0A4Q2R7I7"/>
<dbReference type="Gene3D" id="1.10.150.130">
    <property type="match status" value="1"/>
</dbReference>
<evidence type="ECO:0000313" key="6">
    <source>
        <dbReference type="Proteomes" id="UP000289411"/>
    </source>
</evidence>
<keyword evidence="2 3" id="KW-0238">DNA-binding</keyword>
<feature type="domain" description="Core-binding (CB)" evidence="4">
    <location>
        <begin position="18"/>
        <end position="103"/>
    </location>
</feature>
<gene>
    <name evidence="5" type="ORF">D3272_25005</name>
</gene>
<dbReference type="SUPFAM" id="SSF56349">
    <property type="entry name" value="DNA breaking-rejoining enzymes"/>
    <property type="match status" value="1"/>
</dbReference>
<organism evidence="5 6">
    <name type="scientific">Lichenibacterium ramalinae</name>
    <dbReference type="NCBI Taxonomy" id="2316527"/>
    <lineage>
        <taxon>Bacteria</taxon>
        <taxon>Pseudomonadati</taxon>
        <taxon>Pseudomonadota</taxon>
        <taxon>Alphaproteobacteria</taxon>
        <taxon>Hyphomicrobiales</taxon>
        <taxon>Lichenihabitantaceae</taxon>
        <taxon>Lichenibacterium</taxon>
    </lineage>
</organism>
<protein>
    <recommendedName>
        <fullName evidence="4">Core-binding (CB) domain-containing protein</fullName>
    </recommendedName>
</protein>
<evidence type="ECO:0000256" key="3">
    <source>
        <dbReference type="PROSITE-ProRule" id="PRU01248"/>
    </source>
</evidence>
<dbReference type="InterPro" id="IPR004107">
    <property type="entry name" value="Integrase_SAM-like_N"/>
</dbReference>
<dbReference type="GO" id="GO:0015074">
    <property type="term" value="P:DNA integration"/>
    <property type="evidence" value="ECO:0007669"/>
    <property type="project" value="UniProtKB-KW"/>
</dbReference>
<dbReference type="InterPro" id="IPR044068">
    <property type="entry name" value="CB"/>
</dbReference>
<accession>A0A4Q2R7I7</accession>
<keyword evidence="6" id="KW-1185">Reference proteome</keyword>
<dbReference type="OrthoDB" id="7830133at2"/>
<dbReference type="Pfam" id="PF02899">
    <property type="entry name" value="Phage_int_SAM_1"/>
    <property type="match status" value="1"/>
</dbReference>
<evidence type="ECO:0000313" key="5">
    <source>
        <dbReference type="EMBL" id="RYB01649.1"/>
    </source>
</evidence>
<proteinExistence type="predicted"/>
<dbReference type="InterPro" id="IPR011010">
    <property type="entry name" value="DNA_brk_join_enz"/>
</dbReference>
<dbReference type="GO" id="GO:0003677">
    <property type="term" value="F:DNA binding"/>
    <property type="evidence" value="ECO:0007669"/>
    <property type="project" value="UniProtKB-UniRule"/>
</dbReference>
<dbReference type="PROSITE" id="PS51900">
    <property type="entry name" value="CB"/>
    <property type="match status" value="1"/>
</dbReference>
<dbReference type="Proteomes" id="UP000289411">
    <property type="component" value="Unassembled WGS sequence"/>
</dbReference>
<evidence type="ECO:0000256" key="2">
    <source>
        <dbReference type="ARBA" id="ARBA00023125"/>
    </source>
</evidence>
<reference evidence="5 6" key="2">
    <citation type="submission" date="2019-02" db="EMBL/GenBank/DDBJ databases">
        <title>'Lichenibacterium ramalinii' gen. nov. sp. nov., 'Lichenibacterium minor' gen. nov. sp. nov.</title>
        <authorList>
            <person name="Pankratov T."/>
        </authorList>
    </citation>
    <scope>NUCLEOTIDE SEQUENCE [LARGE SCALE GENOMIC DNA]</scope>
    <source>
        <strain evidence="5 6">RmlP001</strain>
    </source>
</reference>
<dbReference type="RefSeq" id="WP_129221958.1">
    <property type="nucleotide sequence ID" value="NZ_QYBC01000032.1"/>
</dbReference>
<evidence type="ECO:0000259" key="4">
    <source>
        <dbReference type="PROSITE" id="PS51900"/>
    </source>
</evidence>
<evidence type="ECO:0000256" key="1">
    <source>
        <dbReference type="ARBA" id="ARBA00022908"/>
    </source>
</evidence>
<reference evidence="5 6" key="1">
    <citation type="submission" date="2018-09" db="EMBL/GenBank/DDBJ databases">
        <authorList>
            <person name="Grouzdev D.S."/>
            <person name="Krutkina M.S."/>
        </authorList>
    </citation>
    <scope>NUCLEOTIDE SEQUENCE [LARGE SCALE GENOMIC DNA]</scope>
    <source>
        <strain evidence="5 6">RmlP001</strain>
    </source>
</reference>
<name>A0A4Q2R7I7_9HYPH</name>
<dbReference type="EMBL" id="QYBC01000032">
    <property type="protein sequence ID" value="RYB01649.1"/>
    <property type="molecule type" value="Genomic_DNA"/>
</dbReference>
<keyword evidence="1" id="KW-0229">DNA integration</keyword>